<organism evidence="1 2">
    <name type="scientific">Eucalyptus grandis</name>
    <name type="common">Flooded gum</name>
    <dbReference type="NCBI Taxonomy" id="71139"/>
    <lineage>
        <taxon>Eukaryota</taxon>
        <taxon>Viridiplantae</taxon>
        <taxon>Streptophyta</taxon>
        <taxon>Embryophyta</taxon>
        <taxon>Tracheophyta</taxon>
        <taxon>Spermatophyta</taxon>
        <taxon>Magnoliopsida</taxon>
        <taxon>eudicotyledons</taxon>
        <taxon>Gunneridae</taxon>
        <taxon>Pentapetalae</taxon>
        <taxon>rosids</taxon>
        <taxon>malvids</taxon>
        <taxon>Myrtales</taxon>
        <taxon>Myrtaceae</taxon>
        <taxon>Myrtoideae</taxon>
        <taxon>Eucalypteae</taxon>
        <taxon>Eucalyptus</taxon>
    </lineage>
</organism>
<dbReference type="EMBL" id="CM064439">
    <property type="protein sequence ID" value="KAK3431753.1"/>
    <property type="molecule type" value="Genomic_DNA"/>
</dbReference>
<keyword evidence="2" id="KW-1185">Reference proteome</keyword>
<comment type="caution">
    <text evidence="1">The sequence shown here is derived from an EMBL/GenBank/DDBJ whole genome shotgun (WGS) entry which is preliminary data.</text>
</comment>
<protein>
    <submittedName>
        <fullName evidence="1">Uncharacterized protein</fullName>
    </submittedName>
</protein>
<evidence type="ECO:0000313" key="2">
    <source>
        <dbReference type="Proteomes" id="UP000030711"/>
    </source>
</evidence>
<accession>A0ACC3KZX3</accession>
<reference evidence="1 2" key="1">
    <citation type="journal article" date="2014" name="Nature">
        <title>The genome of Eucalyptus grandis.</title>
        <authorList>
            <person name="Myburg A.A."/>
            <person name="Grattapaglia D."/>
            <person name="Tuskan G.A."/>
            <person name="Hellsten U."/>
            <person name="Hayes R.D."/>
            <person name="Grimwood J."/>
            <person name="Jenkins J."/>
            <person name="Lindquist E."/>
            <person name="Tice H."/>
            <person name="Bauer D."/>
            <person name="Goodstein D.M."/>
            <person name="Dubchak I."/>
            <person name="Poliakov A."/>
            <person name="Mizrachi E."/>
            <person name="Kullan A.R."/>
            <person name="Hussey S.G."/>
            <person name="Pinard D."/>
            <person name="van der Merwe K."/>
            <person name="Singh P."/>
            <person name="van Jaarsveld I."/>
            <person name="Silva-Junior O.B."/>
            <person name="Togawa R.C."/>
            <person name="Pappas M.R."/>
            <person name="Faria D.A."/>
            <person name="Sansaloni C.P."/>
            <person name="Petroli C.D."/>
            <person name="Yang X."/>
            <person name="Ranjan P."/>
            <person name="Tschaplinski T.J."/>
            <person name="Ye C.Y."/>
            <person name="Li T."/>
            <person name="Sterck L."/>
            <person name="Vanneste K."/>
            <person name="Murat F."/>
            <person name="Soler M."/>
            <person name="Clemente H.S."/>
            <person name="Saidi N."/>
            <person name="Cassan-Wang H."/>
            <person name="Dunand C."/>
            <person name="Hefer C.A."/>
            <person name="Bornberg-Bauer E."/>
            <person name="Kersting A.R."/>
            <person name="Vining K."/>
            <person name="Amarasinghe V."/>
            <person name="Ranik M."/>
            <person name="Naithani S."/>
            <person name="Elser J."/>
            <person name="Boyd A.E."/>
            <person name="Liston A."/>
            <person name="Spatafora J.W."/>
            <person name="Dharmwardhana P."/>
            <person name="Raja R."/>
            <person name="Sullivan C."/>
            <person name="Romanel E."/>
            <person name="Alves-Ferreira M."/>
            <person name="Kulheim C."/>
            <person name="Foley W."/>
            <person name="Carocha V."/>
            <person name="Paiva J."/>
            <person name="Kudrna D."/>
            <person name="Brommonschenkel S.H."/>
            <person name="Pasquali G."/>
            <person name="Byrne M."/>
            <person name="Rigault P."/>
            <person name="Tibbits J."/>
            <person name="Spokevicius A."/>
            <person name="Jones R.C."/>
            <person name="Steane D.A."/>
            <person name="Vaillancourt R.E."/>
            <person name="Potts B.M."/>
            <person name="Joubert F."/>
            <person name="Barry K."/>
            <person name="Pappas G.J."/>
            <person name="Strauss S.H."/>
            <person name="Jaiswal P."/>
            <person name="Grima-Pettenati J."/>
            <person name="Salse J."/>
            <person name="Van de Peer Y."/>
            <person name="Rokhsar D.S."/>
            <person name="Schmutz J."/>
        </authorList>
    </citation>
    <scope>NUCLEOTIDE SEQUENCE [LARGE SCALE GENOMIC DNA]</scope>
    <source>
        <strain evidence="2">cv. BRASUZ1</strain>
        <tissue evidence="1">Leaf extractions</tissue>
    </source>
</reference>
<gene>
    <name evidence="1" type="ORF">EUGRSUZ_E03660</name>
</gene>
<sequence length="460" mass="51119">MDRAQEQLLRNVTLYKCGDFAICNEMDSPKCSCMEGFSPKSPDQWNRGNWSAGCARKTQLQCQDNSSRMDGFLKLDGVKLPDFADSVSATIRDECEAKCLENCSCNAFAFDIGIGCMLWTDNLIDVQHFDKGGLTLQIRLANSELRTKSKISKLFIIITVLVGAFVLGVLVWLLWRFKGNLKGFSIFYRKNKKLPLLDNFVKNEELSAELSGPDGLARDAKQVGGADITVFNFSSIEAATNFFSEENKLGLGGFGPVYKRAKLDRKKRFEIIEGIARGLLYLHRDSRLRIIHPDKKTSNILLDKEMNPKISDFGMARIFGTNENEVSTNRVVGTYGYMSPEYAMEGQFSVKSDVYSFGVLLLEIVSGKKNLGFRTPEHPNLIVNVLRCIQVGLLCVQDSAVDRPAMPSVMLLLESKTVDLPFPKLPRSTSITGSVDTCSLSESQEIESLNGVTVSSVDGR</sequence>
<evidence type="ECO:0000313" key="1">
    <source>
        <dbReference type="EMBL" id="KAK3431753.1"/>
    </source>
</evidence>
<proteinExistence type="predicted"/>
<name>A0ACC3KZX3_EUCGR</name>
<dbReference type="Proteomes" id="UP000030711">
    <property type="component" value="Chromosome 5"/>
</dbReference>